<keyword evidence="4 15" id="KW-0378">Hydrolase</keyword>
<dbReference type="GO" id="GO:0005829">
    <property type="term" value="C:cytosol"/>
    <property type="evidence" value="ECO:0007669"/>
    <property type="project" value="TreeGrafter"/>
</dbReference>
<dbReference type="Pfam" id="PF13361">
    <property type="entry name" value="UvrD_C"/>
    <property type="match status" value="1"/>
</dbReference>
<evidence type="ECO:0000256" key="9">
    <source>
        <dbReference type="ARBA" id="ARBA00023204"/>
    </source>
</evidence>
<dbReference type="SUPFAM" id="SSF52540">
    <property type="entry name" value="P-loop containing nucleoside triphosphate hydrolases"/>
    <property type="match status" value="1"/>
</dbReference>
<dbReference type="PANTHER" id="PTHR11070:SF2">
    <property type="entry name" value="ATP-DEPENDENT DNA HELICASE SRS2"/>
    <property type="match status" value="1"/>
</dbReference>
<reference evidence="20" key="1">
    <citation type="submission" date="2016-12" db="EMBL/GenBank/DDBJ databases">
        <authorList>
            <person name="Varghese N."/>
            <person name="Submissions S."/>
        </authorList>
    </citation>
    <scope>NUCLEOTIDE SEQUENCE [LARGE SCALE GENOMIC DNA]</scope>
    <source>
        <strain evidence="20">DSM 11032</strain>
    </source>
</reference>
<dbReference type="OrthoDB" id="9810135at2"/>
<evidence type="ECO:0000256" key="16">
    <source>
        <dbReference type="SAM" id="MobiDB-lite"/>
    </source>
</evidence>
<dbReference type="Gene3D" id="3.40.50.300">
    <property type="entry name" value="P-loop containing nucleotide triphosphate hydrolases"/>
    <property type="match status" value="4"/>
</dbReference>
<evidence type="ECO:0000256" key="13">
    <source>
        <dbReference type="ARBA" id="ARBA00034923"/>
    </source>
</evidence>
<feature type="binding site" evidence="15">
    <location>
        <begin position="29"/>
        <end position="36"/>
    </location>
    <ligand>
        <name>ATP</name>
        <dbReference type="ChEBI" id="CHEBI:30616"/>
    </ligand>
</feature>
<dbReference type="InterPro" id="IPR011335">
    <property type="entry name" value="Restrct_endonuc-II-like"/>
</dbReference>
<dbReference type="PROSITE" id="PS51217">
    <property type="entry name" value="UVRD_HELICASE_CTER"/>
    <property type="match status" value="1"/>
</dbReference>
<evidence type="ECO:0000256" key="15">
    <source>
        <dbReference type="PROSITE-ProRule" id="PRU00560"/>
    </source>
</evidence>
<dbReference type="InterPro" id="IPR014151">
    <property type="entry name" value="DNA_helicase_AddA"/>
</dbReference>
<evidence type="ECO:0000313" key="19">
    <source>
        <dbReference type="EMBL" id="SHN49796.1"/>
    </source>
</evidence>
<dbReference type="STRING" id="198312.SAMN02745193_00410"/>
<evidence type="ECO:0000256" key="3">
    <source>
        <dbReference type="ARBA" id="ARBA00022763"/>
    </source>
</evidence>
<name>A0A1M7RUH6_9SPHN</name>
<keyword evidence="5 15" id="KW-0347">Helicase</keyword>
<evidence type="ECO:0000256" key="12">
    <source>
        <dbReference type="ARBA" id="ARBA00034808"/>
    </source>
</evidence>
<evidence type="ECO:0000256" key="7">
    <source>
        <dbReference type="ARBA" id="ARBA00022840"/>
    </source>
</evidence>
<dbReference type="AlphaFoldDB" id="A0A1M7RUH6"/>
<keyword evidence="6" id="KW-0269">Exonuclease</keyword>
<dbReference type="GO" id="GO:0033202">
    <property type="term" value="C:DNA helicase complex"/>
    <property type="evidence" value="ECO:0007669"/>
    <property type="project" value="TreeGrafter"/>
</dbReference>
<protein>
    <recommendedName>
        <fullName evidence="12">DNA 3'-5' helicase</fullName>
        <ecNumber evidence="12">5.6.2.4</ecNumber>
    </recommendedName>
    <alternativeName>
        <fullName evidence="13">DNA 3'-5' helicase II</fullName>
    </alternativeName>
</protein>
<accession>A0A1M7RUH6</accession>
<dbReference type="Gene3D" id="1.10.486.10">
    <property type="entry name" value="PCRA, domain 4"/>
    <property type="match status" value="1"/>
</dbReference>
<proteinExistence type="predicted"/>
<dbReference type="InterPro" id="IPR014016">
    <property type="entry name" value="UvrD-like_ATP-bd"/>
</dbReference>
<feature type="compositionally biased region" description="Pro residues" evidence="16">
    <location>
        <begin position="973"/>
        <end position="982"/>
    </location>
</feature>
<sequence length="1182" mass="129035">MSGGNGSVFPLAGNQLLAAEPQDNVWLSASAGTGKTQVLSARVLRLLLREDVEPSQILCLTFTKAGAAEMANRINAVLARWVRLPAASLARELGYLGADIGPATQERARSLFARVLDCPGGGLRIDTIHAFAQFLIGHFPEEAGLAPGTRVMDDRSRELLAREVLAEMVEEAERTHDVAVLDGLEQFTTRKDPASLHNWLMRAAGAHELWEGPGSWQPPMAARVRQLLGMPADADDAWAAEPLDPDIFPDDVLLALLPALDGWKAKTGQEAAGFVRHWLTLDLPARVAAVEGFYKTLLKKDGDPRKMEGAAKLDPDFTRYQEDIAEALRILEERRALVACAAIITSALEIGRAFALRWEARKAREGLLDFADLIRKAATLLGNSEASDWIRYKLDREFDHILIDEAQDTNQSQWDIVDALIDDFFAGEGARGDRLRTIFTVGDYKQAIFGFQGTSPENFARAKERVSARILAAQEGIRASRTNRRVPGWRDLDLGKSFRTADIVLGFVNRMIDLLGFSAFGLDKPPPQHEGAVRPGLVTLWPPVVPDKAEREAEDEDEDSNEGAGAGEGGRDWLPRHDTRLAERIAAQVHRWLTDEPFVLEKSTRRAAQAGDIMVLVRQRKELAAQIVAKLHARGVPVAGIDRLRLGAPLAVKDVLAALRFAAQPQDDLSLANLLASPLMGWSQDDILAHVPRPPKLRLWDHLRREDAPAFVAASADKLRDLLRRADYQTPQALIAWLLTGPWQGRARAVERLGAEANDPLDELLNAAFAYEAEHWPSLAGFLAWFDAGTGDLKRDSDAASGQVRVMTVHGSKGLQAPIVILADATGAPGDPGDLALADDPLGVAGEAARKVPLPPLSKDERKGPIAEAEEAARAAAMQEHWRLLYVALTRAEEALFIGGSLNDREARKGVPHDDSWYARLAPLFENEDLADPVWHWRKEWGERAAPILPDDGAVATGAPPPELPRWMTTPIGPEPRPPRPLAPSAAGEEQGADPPLPPEAARHAARRGSLIHRLLERLPDVPEAERPEAARRWLARQADDLAEDLREEMLTAALGVLDHPDFGPLFSAVALAEVPLAATVDSVVVAGTADRLLIEEGRITVVDFKTTRRPPASISDIPLATLRQMAAYVAALEAIYPACEVRAGVLYTHAPALFELAPESLRPHKNALQAAQQSLSPLDIE</sequence>
<feature type="domain" description="UvrD-like helicase C-terminal" evidence="18">
    <location>
        <begin position="535"/>
        <end position="814"/>
    </location>
</feature>
<evidence type="ECO:0000259" key="17">
    <source>
        <dbReference type="PROSITE" id="PS51198"/>
    </source>
</evidence>
<dbReference type="Pfam" id="PF12705">
    <property type="entry name" value="PDDEXK_1"/>
    <property type="match status" value="1"/>
</dbReference>
<feature type="domain" description="UvrD-like helicase ATP-binding" evidence="17">
    <location>
        <begin position="8"/>
        <end position="501"/>
    </location>
</feature>
<dbReference type="Gene3D" id="3.90.320.10">
    <property type="match status" value="1"/>
</dbReference>
<organism evidence="19 20">
    <name type="scientific">Erythrobacter sanguineus</name>
    <dbReference type="NCBI Taxonomy" id="198312"/>
    <lineage>
        <taxon>Bacteria</taxon>
        <taxon>Pseudomonadati</taxon>
        <taxon>Pseudomonadota</taxon>
        <taxon>Alphaproteobacteria</taxon>
        <taxon>Sphingomonadales</taxon>
        <taxon>Erythrobacteraceae</taxon>
        <taxon>Erythrobacter/Porphyrobacter group</taxon>
        <taxon>Erythrobacter</taxon>
    </lineage>
</organism>
<dbReference type="GO" id="GO:0005524">
    <property type="term" value="F:ATP binding"/>
    <property type="evidence" value="ECO:0007669"/>
    <property type="project" value="UniProtKB-UniRule"/>
</dbReference>
<dbReference type="Pfam" id="PF00580">
    <property type="entry name" value="UvrD-helicase"/>
    <property type="match status" value="1"/>
</dbReference>
<dbReference type="EMBL" id="FRDF01000002">
    <property type="protein sequence ID" value="SHN49796.1"/>
    <property type="molecule type" value="Genomic_DNA"/>
</dbReference>
<dbReference type="InterPro" id="IPR027417">
    <property type="entry name" value="P-loop_NTPase"/>
</dbReference>
<dbReference type="PANTHER" id="PTHR11070">
    <property type="entry name" value="UVRD / RECB / PCRA DNA HELICASE FAMILY MEMBER"/>
    <property type="match status" value="1"/>
</dbReference>
<dbReference type="EC" id="5.6.2.4" evidence="12"/>
<dbReference type="GO" id="GO:0004527">
    <property type="term" value="F:exonuclease activity"/>
    <property type="evidence" value="ECO:0007669"/>
    <property type="project" value="UniProtKB-KW"/>
</dbReference>
<dbReference type="InterPro" id="IPR038726">
    <property type="entry name" value="PDDEXK_AddAB-type"/>
</dbReference>
<dbReference type="GO" id="GO:0003677">
    <property type="term" value="F:DNA binding"/>
    <property type="evidence" value="ECO:0007669"/>
    <property type="project" value="UniProtKB-KW"/>
</dbReference>
<evidence type="ECO:0000256" key="10">
    <source>
        <dbReference type="ARBA" id="ARBA00023235"/>
    </source>
</evidence>
<dbReference type="InterPro" id="IPR000212">
    <property type="entry name" value="DNA_helicase_UvrD/REP"/>
</dbReference>
<keyword evidence="20" id="KW-1185">Reference proteome</keyword>
<comment type="catalytic activity">
    <reaction evidence="11">
        <text>Couples ATP hydrolysis with the unwinding of duplex DNA by translocating in the 3'-5' direction.</text>
        <dbReference type="EC" id="5.6.2.4"/>
    </reaction>
</comment>
<keyword evidence="3" id="KW-0227">DNA damage</keyword>
<dbReference type="GO" id="GO:0000725">
    <property type="term" value="P:recombinational repair"/>
    <property type="evidence" value="ECO:0007669"/>
    <property type="project" value="TreeGrafter"/>
</dbReference>
<dbReference type="InterPro" id="IPR014017">
    <property type="entry name" value="DNA_helicase_UvrD-like_C"/>
</dbReference>
<dbReference type="NCBIfam" id="TIGR02784">
    <property type="entry name" value="addA_alphas"/>
    <property type="match status" value="1"/>
</dbReference>
<feature type="region of interest" description="Disordered" evidence="16">
    <location>
        <begin position="950"/>
        <end position="1004"/>
    </location>
</feature>
<feature type="region of interest" description="Disordered" evidence="16">
    <location>
        <begin position="548"/>
        <end position="574"/>
    </location>
</feature>
<dbReference type="InterPro" id="IPR011604">
    <property type="entry name" value="PDDEXK-like_dom_sf"/>
</dbReference>
<evidence type="ECO:0000256" key="11">
    <source>
        <dbReference type="ARBA" id="ARBA00034617"/>
    </source>
</evidence>
<keyword evidence="1" id="KW-0540">Nuclease</keyword>
<dbReference type="RefSeq" id="WP_072672996.1">
    <property type="nucleotide sequence ID" value="NZ_FRDF01000002.1"/>
</dbReference>
<keyword evidence="2 15" id="KW-0547">Nucleotide-binding</keyword>
<keyword evidence="10" id="KW-0413">Isomerase</keyword>
<keyword evidence="7 15" id="KW-0067">ATP-binding</keyword>
<evidence type="ECO:0000256" key="14">
    <source>
        <dbReference type="ARBA" id="ARBA00048988"/>
    </source>
</evidence>
<dbReference type="Proteomes" id="UP000184391">
    <property type="component" value="Unassembled WGS sequence"/>
</dbReference>
<dbReference type="GO" id="GO:0043138">
    <property type="term" value="F:3'-5' DNA helicase activity"/>
    <property type="evidence" value="ECO:0007669"/>
    <property type="project" value="UniProtKB-EC"/>
</dbReference>
<evidence type="ECO:0000256" key="5">
    <source>
        <dbReference type="ARBA" id="ARBA00022806"/>
    </source>
</evidence>
<comment type="catalytic activity">
    <reaction evidence="14">
        <text>ATP + H2O = ADP + phosphate + H(+)</text>
        <dbReference type="Rhea" id="RHEA:13065"/>
        <dbReference type="ChEBI" id="CHEBI:15377"/>
        <dbReference type="ChEBI" id="CHEBI:15378"/>
        <dbReference type="ChEBI" id="CHEBI:30616"/>
        <dbReference type="ChEBI" id="CHEBI:43474"/>
        <dbReference type="ChEBI" id="CHEBI:456216"/>
        <dbReference type="EC" id="5.6.2.4"/>
    </reaction>
</comment>
<feature type="compositionally biased region" description="Acidic residues" evidence="16">
    <location>
        <begin position="552"/>
        <end position="561"/>
    </location>
</feature>
<evidence type="ECO:0000256" key="8">
    <source>
        <dbReference type="ARBA" id="ARBA00023125"/>
    </source>
</evidence>
<evidence type="ECO:0000313" key="20">
    <source>
        <dbReference type="Proteomes" id="UP000184391"/>
    </source>
</evidence>
<evidence type="ECO:0000256" key="2">
    <source>
        <dbReference type="ARBA" id="ARBA00022741"/>
    </source>
</evidence>
<dbReference type="SUPFAM" id="SSF52980">
    <property type="entry name" value="Restriction endonuclease-like"/>
    <property type="match status" value="1"/>
</dbReference>
<gene>
    <name evidence="19" type="ORF">SAMN02745193_00410</name>
</gene>
<keyword evidence="8" id="KW-0238">DNA-binding</keyword>
<dbReference type="PROSITE" id="PS51198">
    <property type="entry name" value="UVRD_HELICASE_ATP_BIND"/>
    <property type="match status" value="1"/>
</dbReference>
<evidence type="ECO:0000256" key="4">
    <source>
        <dbReference type="ARBA" id="ARBA00022801"/>
    </source>
</evidence>
<evidence type="ECO:0000256" key="1">
    <source>
        <dbReference type="ARBA" id="ARBA00022722"/>
    </source>
</evidence>
<keyword evidence="9" id="KW-0234">DNA repair</keyword>
<evidence type="ECO:0000256" key="6">
    <source>
        <dbReference type="ARBA" id="ARBA00022839"/>
    </source>
</evidence>
<evidence type="ECO:0000259" key="18">
    <source>
        <dbReference type="PROSITE" id="PS51217"/>
    </source>
</evidence>